<gene>
    <name evidence="1" type="ORF">LOY88_006635</name>
</gene>
<feature type="non-terminal residue" evidence="1">
    <location>
        <position position="1"/>
    </location>
</feature>
<name>A0ACB8UMJ8_9EURO</name>
<accession>A0ACB8UMJ8</accession>
<organism evidence="1">
    <name type="scientific">Ophidiomyces ophidiicola</name>
    <dbReference type="NCBI Taxonomy" id="1387563"/>
    <lineage>
        <taxon>Eukaryota</taxon>
        <taxon>Fungi</taxon>
        <taxon>Dikarya</taxon>
        <taxon>Ascomycota</taxon>
        <taxon>Pezizomycotina</taxon>
        <taxon>Eurotiomycetes</taxon>
        <taxon>Eurotiomycetidae</taxon>
        <taxon>Onygenales</taxon>
        <taxon>Onygenaceae</taxon>
        <taxon>Ophidiomyces</taxon>
    </lineage>
</organism>
<proteinExistence type="predicted"/>
<comment type="caution">
    <text evidence="1">The sequence shown here is derived from an EMBL/GenBank/DDBJ whole genome shotgun (WGS) entry which is preliminary data.</text>
</comment>
<evidence type="ECO:0000313" key="1">
    <source>
        <dbReference type="EMBL" id="KAI2381726.1"/>
    </source>
</evidence>
<reference evidence="1" key="1">
    <citation type="journal article" date="2022" name="bioRxiv">
        <title>Population genetic analysis of Ophidiomyces ophidiicola, the causative agent of snake fungal disease, indicates recent introductions to the USA.</title>
        <authorList>
            <person name="Ladner J.T."/>
            <person name="Palmer J.M."/>
            <person name="Ettinger C.L."/>
            <person name="Stajich J.E."/>
            <person name="Farrell T.M."/>
            <person name="Glorioso B.M."/>
            <person name="Lawson B."/>
            <person name="Price S.J."/>
            <person name="Stengle A.G."/>
            <person name="Grear D.A."/>
            <person name="Lorch J.M."/>
        </authorList>
    </citation>
    <scope>NUCLEOTIDE SEQUENCE</scope>
    <source>
        <strain evidence="1">NWHC 24266-5</strain>
    </source>
</reference>
<sequence length="558" mass="62167">TKHASSQIAGCKDVSCPVGHFNSMHECNIGNTSLSNVGVATVHSKLNPKAIFTWTFGIEWISIPLRGNFFSFNRNYLFSSPSSLDLTDEKLPFDGCALLFEGVATFLRFSNSDEKTWTCPSLLGDQCLNDLLSQAVTELKATHGNQTKSTCEALGNKMQHRHAPSSCAQVYKGQWGRVTAKALTGPSNLSRVPKGECYPTTEKNNNITIFEKTEVRVAVDYVSLRRAIHGVTPIMTLFWHKNGSASYPEQQHQASKKWIEEILKHDGPTAHVNLRRGGSGRKGNNRNSALDKAVTDVTTGFGDLSIGPGAARDPADRIPSPTKDNKEPQAYDAEFYPRMGKAEQVWLDRVIKERQPDLVSRRYQEMYEQDTMTQNIKYSTEGFKSVMGHDTITVETRVLGSKTQTIKTLKVFENGYSKDQGTIIAIRNIKENEGRKGEGMSWSEVTWQQWSEVAGANRGNLQRIMRDTVTNRNTKKAMEQVYKDMGWEYTHGVDKKITPHGSEQMQKSFDTLSGTANGRGVFQLLGENRGALGDARVLEWHILPSGPHLMAIVGKDKT</sequence>
<protein>
    <submittedName>
        <fullName evidence="1">Uncharacterized protein</fullName>
    </submittedName>
</protein>
<dbReference type="EMBL" id="JALBCA010000182">
    <property type="protein sequence ID" value="KAI2381726.1"/>
    <property type="molecule type" value="Genomic_DNA"/>
</dbReference>